<organism evidence="2 3">
    <name type="scientific">Roseiflexus castenholzii (strain DSM 13941 / HLO8)</name>
    <dbReference type="NCBI Taxonomy" id="383372"/>
    <lineage>
        <taxon>Bacteria</taxon>
        <taxon>Bacillati</taxon>
        <taxon>Chloroflexota</taxon>
        <taxon>Chloroflexia</taxon>
        <taxon>Chloroflexales</taxon>
        <taxon>Roseiflexineae</taxon>
        <taxon>Roseiflexaceae</taxon>
        <taxon>Roseiflexus</taxon>
    </lineage>
</organism>
<feature type="transmembrane region" description="Helical" evidence="1">
    <location>
        <begin position="233"/>
        <end position="255"/>
    </location>
</feature>
<protein>
    <recommendedName>
        <fullName evidence="4">Glycosyltransferase RgtA/B/C/D-like domain-containing protein</fullName>
    </recommendedName>
</protein>
<feature type="transmembrane region" description="Helical" evidence="1">
    <location>
        <begin position="309"/>
        <end position="331"/>
    </location>
</feature>
<feature type="transmembrane region" description="Helical" evidence="1">
    <location>
        <begin position="413"/>
        <end position="430"/>
    </location>
</feature>
<gene>
    <name evidence="2" type="ordered locus">Rcas_2506</name>
</gene>
<name>A7NM31_ROSCS</name>
<feature type="transmembrane region" description="Helical" evidence="1">
    <location>
        <begin position="133"/>
        <end position="153"/>
    </location>
</feature>
<keyword evidence="1" id="KW-0472">Membrane</keyword>
<proteinExistence type="predicted"/>
<dbReference type="HOGENOM" id="CLU_022594_0_0_0"/>
<evidence type="ECO:0000256" key="1">
    <source>
        <dbReference type="SAM" id="Phobius"/>
    </source>
</evidence>
<sequence length="708" mass="78168">MWQRVRTSASMLPTLGYLALSLIIMAPVLPVFTTAIPGGPIAEVDGWQNVWNLWWVHRALATPTNPFFTPLLFYPQGVDLTLQTLNISNGILFLPVTALFGPIAAYNAAVLTALVLSGVGGYALALRVSGDRLAAFIGGAIFAFSPFHLTKIWDGQLEMITLQWAAFYAFFLLRAVEDLRRRDALIAGVFLALTGYTSWYYLFFFGVYTLLFAAIWLAGAARERRVPMLRQFMFTAASGVTLLLPLLIAAGRTALTTTGVIGMRFDPSNPLDLILIHSANLYDLFLPNGLHPLWGSAVETLVRTWHPYIGAWNIALGYTALALATAALALARSNAWRWAVIGLAAIVLSLGPLVHIGATRTAIPLPYQILLALPGLELARRPSHFVVIATLMLAPLAALGLQALRQRATHRHGYLLAGVTLAAIAFEYAPPHWSLFPFRIHPYYAQISAVPGAVIEIPPLLEASLPLKAQIVHGQPLVGGFVSRPPRYRFVEQAPGVRQLWTMRPDDTHLFVDRADNRLKEFNAYGVRHIIIHWAWVAPERRAELQAALRQALGDLAPVYADEELSAYRVPTMDSGTVAYASFGDGWHTEERDGDRRWRWMGPEGEIVLVNAGEHDAPVRLSLDVRSYAEARQVMLLFDQHLLGDRLVEPAGVRLSIHLLLPPGEHRVLLRANAMPDPALPARLISIVVSDAHLQTIQRRIDALAQKM</sequence>
<evidence type="ECO:0008006" key="4">
    <source>
        <dbReference type="Google" id="ProtNLM"/>
    </source>
</evidence>
<dbReference type="OrthoDB" id="138655at2"/>
<keyword evidence="1" id="KW-1133">Transmembrane helix</keyword>
<dbReference type="eggNOG" id="COG1287">
    <property type="taxonomic scope" value="Bacteria"/>
</dbReference>
<feature type="transmembrane region" description="Helical" evidence="1">
    <location>
        <begin position="205"/>
        <end position="221"/>
    </location>
</feature>
<feature type="transmembrane region" description="Helical" evidence="1">
    <location>
        <begin position="338"/>
        <end position="363"/>
    </location>
</feature>
<feature type="transmembrane region" description="Helical" evidence="1">
    <location>
        <begin position="103"/>
        <end position="126"/>
    </location>
</feature>
<accession>A7NM31</accession>
<dbReference type="STRING" id="383372.Rcas_2506"/>
<feature type="transmembrane region" description="Helical" evidence="1">
    <location>
        <begin position="12"/>
        <end position="32"/>
    </location>
</feature>
<keyword evidence="3" id="KW-1185">Reference proteome</keyword>
<reference evidence="2 3" key="1">
    <citation type="submission" date="2007-08" db="EMBL/GenBank/DDBJ databases">
        <title>Complete sequence of Roseiflexus castenholzii DSM 13941.</title>
        <authorList>
            <consortium name="US DOE Joint Genome Institute"/>
            <person name="Copeland A."/>
            <person name="Lucas S."/>
            <person name="Lapidus A."/>
            <person name="Barry K."/>
            <person name="Glavina del Rio T."/>
            <person name="Dalin E."/>
            <person name="Tice H."/>
            <person name="Pitluck S."/>
            <person name="Thompson L.S."/>
            <person name="Brettin T."/>
            <person name="Bruce D."/>
            <person name="Detter J.C."/>
            <person name="Han C."/>
            <person name="Tapia R."/>
            <person name="Schmutz J."/>
            <person name="Larimer F."/>
            <person name="Land M."/>
            <person name="Hauser L."/>
            <person name="Kyrpides N."/>
            <person name="Mikhailova N."/>
            <person name="Bryant D.A."/>
            <person name="Hanada S."/>
            <person name="Tsukatani Y."/>
            <person name="Richardson P."/>
        </authorList>
    </citation>
    <scope>NUCLEOTIDE SEQUENCE [LARGE SCALE GENOMIC DNA]</scope>
    <source>
        <strain evidence="3">DSM 13941 / HLO8</strain>
    </source>
</reference>
<dbReference type="KEGG" id="rca:Rcas_2506"/>
<evidence type="ECO:0000313" key="3">
    <source>
        <dbReference type="Proteomes" id="UP000000263"/>
    </source>
</evidence>
<keyword evidence="1" id="KW-0812">Transmembrane</keyword>
<evidence type="ECO:0000313" key="2">
    <source>
        <dbReference type="EMBL" id="ABU58586.1"/>
    </source>
</evidence>
<dbReference type="Proteomes" id="UP000000263">
    <property type="component" value="Chromosome"/>
</dbReference>
<dbReference type="AlphaFoldDB" id="A7NM31"/>
<feature type="transmembrane region" description="Helical" evidence="1">
    <location>
        <begin position="383"/>
        <end position="401"/>
    </location>
</feature>
<dbReference type="EMBL" id="CP000804">
    <property type="protein sequence ID" value="ABU58586.1"/>
    <property type="molecule type" value="Genomic_DNA"/>
</dbReference>